<dbReference type="Proteomes" id="UP000287394">
    <property type="component" value="Chromosome"/>
</dbReference>
<organism evidence="2 3">
    <name type="scientific">Capsulimonas corticalis</name>
    <dbReference type="NCBI Taxonomy" id="2219043"/>
    <lineage>
        <taxon>Bacteria</taxon>
        <taxon>Bacillati</taxon>
        <taxon>Armatimonadota</taxon>
        <taxon>Armatimonadia</taxon>
        <taxon>Capsulimonadales</taxon>
        <taxon>Capsulimonadaceae</taxon>
        <taxon>Capsulimonas</taxon>
    </lineage>
</organism>
<dbReference type="NCBIfam" id="TIGR00738">
    <property type="entry name" value="rrf2_super"/>
    <property type="match status" value="1"/>
</dbReference>
<dbReference type="InterPro" id="IPR030489">
    <property type="entry name" value="TR_Rrf2-type_CS"/>
</dbReference>
<dbReference type="PANTHER" id="PTHR33221">
    <property type="entry name" value="WINGED HELIX-TURN-HELIX TRANSCRIPTIONAL REGULATOR, RRF2 FAMILY"/>
    <property type="match status" value="1"/>
</dbReference>
<dbReference type="AlphaFoldDB" id="A0A402CNQ9"/>
<dbReference type="GO" id="GO:0003677">
    <property type="term" value="F:DNA binding"/>
    <property type="evidence" value="ECO:0007669"/>
    <property type="project" value="UniProtKB-KW"/>
</dbReference>
<dbReference type="FunCoup" id="A0A402CNQ9">
    <property type="interactions" value="291"/>
</dbReference>
<gene>
    <name evidence="2" type="ORF">CCAX7_52570</name>
</gene>
<proteinExistence type="predicted"/>
<dbReference type="InterPro" id="IPR000944">
    <property type="entry name" value="Tscrpt_reg_Rrf2"/>
</dbReference>
<dbReference type="PANTHER" id="PTHR33221:SF5">
    <property type="entry name" value="HTH-TYPE TRANSCRIPTIONAL REGULATOR ISCR"/>
    <property type="match status" value="1"/>
</dbReference>
<dbReference type="PROSITE" id="PS51197">
    <property type="entry name" value="HTH_RRF2_2"/>
    <property type="match status" value="1"/>
</dbReference>
<evidence type="ECO:0000256" key="1">
    <source>
        <dbReference type="ARBA" id="ARBA00023125"/>
    </source>
</evidence>
<keyword evidence="3" id="KW-1185">Reference proteome</keyword>
<dbReference type="InterPro" id="IPR036390">
    <property type="entry name" value="WH_DNA-bd_sf"/>
</dbReference>
<reference evidence="2 3" key="1">
    <citation type="journal article" date="2019" name="Int. J. Syst. Evol. Microbiol.">
        <title>Capsulimonas corticalis gen. nov., sp. nov., an aerobic capsulated bacterium, of a novel bacterial order, Capsulimonadales ord. nov., of the class Armatimonadia of the phylum Armatimonadetes.</title>
        <authorList>
            <person name="Li J."/>
            <person name="Kudo C."/>
            <person name="Tonouchi A."/>
        </authorList>
    </citation>
    <scope>NUCLEOTIDE SEQUENCE [LARGE SCALE GENOMIC DNA]</scope>
    <source>
        <strain evidence="2 3">AX-7</strain>
    </source>
</reference>
<dbReference type="KEGG" id="ccot:CCAX7_52570"/>
<sequence>MRLTTKSQYGLRVLGDLVRNWREDGNGYLQVGELASRCDTSQKYLEQVLLPLSHAGILESKRGQRGGYRLNRAPEEISLAEALRHLEGLLMPIPKWADETDAEHSQLAQVLRKVRDSIRGILENTSIVVLAEGEGETEAKARSNEAIEALMYYI</sequence>
<accession>A0A402CNQ9</accession>
<dbReference type="GO" id="GO:0005829">
    <property type="term" value="C:cytosol"/>
    <property type="evidence" value="ECO:0007669"/>
    <property type="project" value="TreeGrafter"/>
</dbReference>
<dbReference type="Pfam" id="PF02082">
    <property type="entry name" value="Rrf2"/>
    <property type="match status" value="1"/>
</dbReference>
<dbReference type="OrthoDB" id="9808360at2"/>
<dbReference type="RefSeq" id="WP_119319127.1">
    <property type="nucleotide sequence ID" value="NZ_AP025739.1"/>
</dbReference>
<keyword evidence="1" id="KW-0238">DNA-binding</keyword>
<name>A0A402CNQ9_9BACT</name>
<protein>
    <submittedName>
        <fullName evidence="2">Rrf2 family transcriptional regulator</fullName>
    </submittedName>
</protein>
<dbReference type="SUPFAM" id="SSF46785">
    <property type="entry name" value="Winged helix' DNA-binding domain"/>
    <property type="match status" value="1"/>
</dbReference>
<evidence type="ECO:0000313" key="3">
    <source>
        <dbReference type="Proteomes" id="UP000287394"/>
    </source>
</evidence>
<dbReference type="Gene3D" id="1.10.10.10">
    <property type="entry name" value="Winged helix-like DNA-binding domain superfamily/Winged helix DNA-binding domain"/>
    <property type="match status" value="1"/>
</dbReference>
<dbReference type="InterPro" id="IPR036388">
    <property type="entry name" value="WH-like_DNA-bd_sf"/>
</dbReference>
<dbReference type="EMBL" id="AP025739">
    <property type="protein sequence ID" value="BDI33206.1"/>
    <property type="molecule type" value="Genomic_DNA"/>
</dbReference>
<dbReference type="GO" id="GO:0003700">
    <property type="term" value="F:DNA-binding transcription factor activity"/>
    <property type="evidence" value="ECO:0007669"/>
    <property type="project" value="TreeGrafter"/>
</dbReference>
<evidence type="ECO:0000313" key="2">
    <source>
        <dbReference type="EMBL" id="BDI33206.1"/>
    </source>
</evidence>
<dbReference type="PROSITE" id="PS01332">
    <property type="entry name" value="HTH_RRF2_1"/>
    <property type="match status" value="1"/>
</dbReference>